<feature type="region of interest" description="Disordered" evidence="1">
    <location>
        <begin position="1008"/>
        <end position="1054"/>
    </location>
</feature>
<feature type="transmembrane region" description="Helical" evidence="2">
    <location>
        <begin position="32"/>
        <end position="55"/>
    </location>
</feature>
<feature type="compositionally biased region" description="Basic and acidic residues" evidence="1">
    <location>
        <begin position="903"/>
        <end position="912"/>
    </location>
</feature>
<feature type="compositionally biased region" description="Low complexity" evidence="1">
    <location>
        <begin position="1015"/>
        <end position="1029"/>
    </location>
</feature>
<feature type="compositionally biased region" description="Basic and acidic residues" evidence="1">
    <location>
        <begin position="627"/>
        <end position="646"/>
    </location>
</feature>
<feature type="region of interest" description="Disordered" evidence="1">
    <location>
        <begin position="180"/>
        <end position="201"/>
    </location>
</feature>
<evidence type="ECO:0000313" key="4">
    <source>
        <dbReference type="Proteomes" id="UP001419268"/>
    </source>
</evidence>
<feature type="compositionally biased region" description="Polar residues" evidence="1">
    <location>
        <begin position="541"/>
        <end position="564"/>
    </location>
</feature>
<sequence>MGVDAMEITIYAKKALFFTIGTCYRSARTHPILLGFGFLLLLMYVYFPALFSFLLSSSPVIVCTATLLGTLLSFGNPNIPEIDREEEEEEEQFGESEKTHHGVSSLKTGFQKGDLIVEGTQRISPENSVQGTEEERKLGFLRKPHEGGFDGSSGSVSIGGVHDPNQVIEAEIESRNGGFVEMEGVDDDGDGGKGVIKEERELEEDQWFVDLIGLREREAPSTEENCGDDEDRKDRKGVNVEDEENDNEPFGSIQDFSPWKEMEGHGGGDDESLDSNSNSDSDSDGAESSSPDASMADIIPMLDELHPLLDAGAAQPTFIPLNDSDAASQRSHGSNEHREEEEDEDDDEEEEAQRGLENVEAKPVVHWTEDDERNLMDLGNSELERNRRLESLIARRRARKKFGATLAERNLIDLDGGELPFPIAPISTARCNPFDIHYDSNEAMGLPPIPGSAPSVLLPRRNPFDLPYDPLEERPDLTGGSFEEEFLTSHEKDAFFRRHESFSLGSSSFFGESNQEKQRSKFRPYFVAEHSDREGFPMFQRQLSGRSDSRVSSIAETESLSSVAEQDHDHKSLNEQELSQEDKPMHPINELSERVSYPMFQRQLSEISDSKVSSVAESESHSLVAEEVDHKSSNEHELSREDKQLPDDDLISSGNKSDDGEDAYERHPNLLDVEPELARDYLEAEVSEKQHIRSSSSSSSEETEKIFHVNVDEANQDPANDENEVHSNSSTGSSAVDSDHAERVVNLDDNQPKEPVYDWSPVEKSLSGISIIQEALYVDKGVLTSTSSVESDKRVDVMQSHLVERTFSPADGDFSLHHDNTADEGTSGLEGSWTASSHMSAVEENEMMSREVTVISEHDVIKIGFSGDVQNSHDPPVQTVPSVVERILSRNDSSTSEMESEDEKTINEEREPQFQQAEASSSLSLKQEMDIGALEYETDEADVKAFIDSGEPSEYLVSNTSDKLPLLFEESTVISSSDEESKEPRSPRETSINDVDVVSEFDEVVVYDHEHENSSDISPSASGPSSSFPQLLVPQPDIEDVLHDAPENETSSPVIKRLDVQHEVISSQLSEEEVDAFKEIKEIDERLLTELDAVSDFHVEERVTNTSRTANDLAVGHVSEADSAENIENASENSVEPQVGVELPLETGAQPLDGIVEEQHPSASGRSTFELHVDMASPSEEIGTASEERSQGVLESSFSHEDRLRKEMEVTYAIVKPLNDGPTQMQPVEELAGIKARCLEVKDFNSRQEPEGEPEKPLIPKLDEVPSVEEAEASSSELKVSNQHSNYIADTLEMPILEARSLEDIDLVFKQVQKGEENEPIHDTLISDTTESDSAYIEHAKQDLIEMEPSAVEERSVEDKQIEGRVTEKLVTLEPIPDAAVVQESKVQSSELRAAERVPDSVDFDPELQLFEARSVEDVNAALSELSEGNDPNKQTRPETMDSIGSGSELRLVEARSLEDINEAFNELHQQGDHEKHGSHSENVENEALLLESQDPHMQEVVVRSIERIDPVLKEASAEEKSVENTLANVNTAIASSETSTPPTQELESAVETKSSVEESKPASVETSEDSSSRKTGLKKKKKKKRSSKSGSSSSSSSSDSD</sequence>
<feature type="compositionally biased region" description="Basic and acidic residues" evidence="1">
    <location>
        <begin position="258"/>
        <end position="268"/>
    </location>
</feature>
<dbReference type="PANTHER" id="PTHR33870">
    <property type="entry name" value="CARDIOMYOPATHY-ASSOCIATED PROTEIN"/>
    <property type="match status" value="1"/>
</dbReference>
<dbReference type="EMBL" id="JBBNAG010000006">
    <property type="protein sequence ID" value="KAK9124885.1"/>
    <property type="molecule type" value="Genomic_DNA"/>
</dbReference>
<feature type="compositionally biased region" description="Basic and acidic residues" evidence="1">
    <location>
        <begin position="565"/>
        <end position="585"/>
    </location>
</feature>
<feature type="region of interest" description="Disordered" evidence="1">
    <location>
        <begin position="1463"/>
        <end position="1496"/>
    </location>
</feature>
<keyword evidence="2" id="KW-1133">Transmembrane helix</keyword>
<feature type="region of interest" description="Disordered" evidence="1">
    <location>
        <begin position="313"/>
        <end position="368"/>
    </location>
</feature>
<feature type="compositionally biased region" description="Acidic residues" evidence="1">
    <location>
        <begin position="339"/>
        <end position="351"/>
    </location>
</feature>
<keyword evidence="2" id="KW-0812">Transmembrane</keyword>
<evidence type="ECO:0000256" key="1">
    <source>
        <dbReference type="SAM" id="MobiDB-lite"/>
    </source>
</evidence>
<feature type="compositionally biased region" description="Polar residues" evidence="1">
    <location>
        <begin position="726"/>
        <end position="736"/>
    </location>
</feature>
<feature type="region of interest" description="Disordered" evidence="1">
    <location>
        <begin position="213"/>
        <end position="301"/>
    </location>
</feature>
<feature type="compositionally biased region" description="Polar residues" evidence="1">
    <location>
        <begin position="913"/>
        <end position="924"/>
    </location>
</feature>
<feature type="region of interest" description="Disordered" evidence="1">
    <location>
        <begin position="971"/>
        <end position="995"/>
    </location>
</feature>
<name>A0AAP0P106_9MAGN</name>
<organism evidence="3 4">
    <name type="scientific">Stephania cephalantha</name>
    <dbReference type="NCBI Taxonomy" id="152367"/>
    <lineage>
        <taxon>Eukaryota</taxon>
        <taxon>Viridiplantae</taxon>
        <taxon>Streptophyta</taxon>
        <taxon>Embryophyta</taxon>
        <taxon>Tracheophyta</taxon>
        <taxon>Spermatophyta</taxon>
        <taxon>Magnoliopsida</taxon>
        <taxon>Ranunculales</taxon>
        <taxon>Menispermaceae</taxon>
        <taxon>Menispermoideae</taxon>
        <taxon>Cissampelideae</taxon>
        <taxon>Stephania</taxon>
    </lineage>
</organism>
<feature type="compositionally biased region" description="Basic and acidic residues" evidence="1">
    <location>
        <begin position="702"/>
        <end position="711"/>
    </location>
</feature>
<dbReference type="PANTHER" id="PTHR33870:SF4">
    <property type="entry name" value="CARDIOMYOPATHY-ASSOCIATED PROTEIN"/>
    <property type="match status" value="1"/>
</dbReference>
<reference evidence="3 4" key="1">
    <citation type="submission" date="2024-01" db="EMBL/GenBank/DDBJ databases">
        <title>Genome assemblies of Stephania.</title>
        <authorList>
            <person name="Yang L."/>
        </authorList>
    </citation>
    <scope>NUCLEOTIDE SEQUENCE [LARGE SCALE GENOMIC DNA]</scope>
    <source>
        <strain evidence="3">JXDWG</strain>
        <tissue evidence="3">Leaf</tissue>
    </source>
</reference>
<dbReference type="Proteomes" id="UP001419268">
    <property type="component" value="Unassembled WGS sequence"/>
</dbReference>
<evidence type="ECO:0000256" key="2">
    <source>
        <dbReference type="SAM" id="Phobius"/>
    </source>
</evidence>
<feature type="compositionally biased region" description="Polar residues" evidence="1">
    <location>
        <begin position="606"/>
        <end position="617"/>
    </location>
</feature>
<feature type="compositionally biased region" description="Basic and acidic residues" evidence="1">
    <location>
        <begin position="676"/>
        <end position="691"/>
    </location>
</feature>
<feature type="region of interest" description="Disordered" evidence="1">
    <location>
        <begin position="1244"/>
        <end position="1281"/>
    </location>
</feature>
<feature type="compositionally biased region" description="Low complexity" evidence="1">
    <location>
        <begin position="274"/>
        <end position="294"/>
    </location>
</feature>
<keyword evidence="4" id="KW-1185">Reference proteome</keyword>
<keyword evidence="2" id="KW-0472">Membrane</keyword>
<feature type="region of interest" description="Disordered" evidence="1">
    <location>
        <begin position="537"/>
        <end position="594"/>
    </location>
</feature>
<gene>
    <name evidence="3" type="ORF">Scep_013731</name>
</gene>
<feature type="region of interest" description="Disordered" evidence="1">
    <location>
        <begin position="1533"/>
        <end position="1602"/>
    </location>
</feature>
<evidence type="ECO:0000313" key="3">
    <source>
        <dbReference type="EMBL" id="KAK9124885.1"/>
    </source>
</evidence>
<feature type="region of interest" description="Disordered" evidence="1">
    <location>
        <begin position="606"/>
        <end position="759"/>
    </location>
</feature>
<feature type="compositionally biased region" description="Basic residues" evidence="1">
    <location>
        <begin position="1576"/>
        <end position="1588"/>
    </location>
</feature>
<feature type="region of interest" description="Disordered" evidence="1">
    <location>
        <begin position="888"/>
        <end position="924"/>
    </location>
</feature>
<feature type="compositionally biased region" description="Basic and acidic residues" evidence="1">
    <location>
        <begin position="1470"/>
        <end position="1483"/>
    </location>
</feature>
<feature type="compositionally biased region" description="Basic and acidic residues" evidence="1">
    <location>
        <begin position="737"/>
        <end position="756"/>
    </location>
</feature>
<proteinExistence type="predicted"/>
<feature type="region of interest" description="Disordered" evidence="1">
    <location>
        <begin position="813"/>
        <end position="832"/>
    </location>
</feature>
<protein>
    <submittedName>
        <fullName evidence="3">Uncharacterized protein</fullName>
    </submittedName>
</protein>
<feature type="compositionally biased region" description="Polar residues" evidence="1">
    <location>
        <begin position="1533"/>
        <end position="1547"/>
    </location>
</feature>
<feature type="region of interest" description="Disordered" evidence="1">
    <location>
        <begin position="1424"/>
        <end position="1447"/>
    </location>
</feature>
<feature type="compositionally biased region" description="Basic and acidic residues" evidence="1">
    <location>
        <begin position="1244"/>
        <end position="1264"/>
    </location>
</feature>
<feature type="compositionally biased region" description="Low complexity" evidence="1">
    <location>
        <begin position="1589"/>
        <end position="1602"/>
    </location>
</feature>
<feature type="region of interest" description="Disordered" evidence="1">
    <location>
        <begin position="1178"/>
        <end position="1200"/>
    </location>
</feature>
<comment type="caution">
    <text evidence="3">The sequence shown here is derived from an EMBL/GenBank/DDBJ whole genome shotgun (WGS) entry which is preliminary data.</text>
</comment>
<feature type="compositionally biased region" description="Basic and acidic residues" evidence="1">
    <location>
        <begin position="230"/>
        <end position="239"/>
    </location>
</feature>
<accession>A0AAP0P106</accession>